<evidence type="ECO:0000259" key="1">
    <source>
        <dbReference type="SMART" id="SM00653"/>
    </source>
</evidence>
<dbReference type="Pfam" id="PF01873">
    <property type="entry name" value="eIF-5_eIF-2B"/>
    <property type="match status" value="1"/>
</dbReference>
<sequence>MILFLWTNWSRTLKLQQSLIMIMSMRIFLAGSLTFSRENNPKLAVEGDRRRGTLIIRLPQVLREGPKKTVRVSFRDHCKAMHGQADHVMAFLLAEAGTTGSLMHSKDWSKTLEDYCGDMPMNMLFAIGAKVLTLCFQSRIVSCFSDARSAPSVAPIKPGFESRVGPRN</sequence>
<reference evidence="2 3" key="1">
    <citation type="submission" date="2024-05" db="EMBL/GenBank/DDBJ databases">
        <title>Haplotype-resolved chromosome-level genome assembly of Huyou (Citrus changshanensis).</title>
        <authorList>
            <person name="Miao C."/>
            <person name="Chen W."/>
            <person name="Wu Y."/>
            <person name="Wang L."/>
            <person name="Zhao S."/>
            <person name="Grierson D."/>
            <person name="Xu C."/>
            <person name="Chen K."/>
        </authorList>
    </citation>
    <scope>NUCLEOTIDE SEQUENCE [LARGE SCALE GENOMIC DNA]</scope>
    <source>
        <strain evidence="2">01-14</strain>
        <tissue evidence="2">Leaf</tissue>
    </source>
</reference>
<dbReference type="AlphaFoldDB" id="A0AAP0LVY8"/>
<dbReference type="GO" id="GO:0003729">
    <property type="term" value="F:mRNA binding"/>
    <property type="evidence" value="ECO:0007669"/>
    <property type="project" value="TreeGrafter"/>
</dbReference>
<dbReference type="GO" id="GO:0001731">
    <property type="term" value="P:formation of translation preinitiation complex"/>
    <property type="evidence" value="ECO:0007669"/>
    <property type="project" value="TreeGrafter"/>
</dbReference>
<dbReference type="Gene3D" id="3.30.30.170">
    <property type="match status" value="1"/>
</dbReference>
<dbReference type="EMBL" id="JBCGBO010000007">
    <property type="protein sequence ID" value="KAK9188280.1"/>
    <property type="molecule type" value="Genomic_DNA"/>
</dbReference>
<accession>A0AAP0LVY8</accession>
<evidence type="ECO:0000313" key="2">
    <source>
        <dbReference type="EMBL" id="KAK9188280.1"/>
    </source>
</evidence>
<dbReference type="InterPro" id="IPR045196">
    <property type="entry name" value="IF2/IF5"/>
</dbReference>
<dbReference type="PANTHER" id="PTHR23001">
    <property type="entry name" value="EUKARYOTIC TRANSLATION INITIATION FACTOR"/>
    <property type="match status" value="1"/>
</dbReference>
<gene>
    <name evidence="2" type="ORF">WN944_019681</name>
</gene>
<organism evidence="2 3">
    <name type="scientific">Citrus x changshan-huyou</name>
    <dbReference type="NCBI Taxonomy" id="2935761"/>
    <lineage>
        <taxon>Eukaryota</taxon>
        <taxon>Viridiplantae</taxon>
        <taxon>Streptophyta</taxon>
        <taxon>Embryophyta</taxon>
        <taxon>Tracheophyta</taxon>
        <taxon>Spermatophyta</taxon>
        <taxon>Magnoliopsida</taxon>
        <taxon>eudicotyledons</taxon>
        <taxon>Gunneridae</taxon>
        <taxon>Pentapetalae</taxon>
        <taxon>rosids</taxon>
        <taxon>malvids</taxon>
        <taxon>Sapindales</taxon>
        <taxon>Rutaceae</taxon>
        <taxon>Aurantioideae</taxon>
        <taxon>Citrus</taxon>
    </lineage>
</organism>
<evidence type="ECO:0000313" key="3">
    <source>
        <dbReference type="Proteomes" id="UP001428341"/>
    </source>
</evidence>
<keyword evidence="3" id="KW-1185">Reference proteome</keyword>
<comment type="caution">
    <text evidence="2">The sequence shown here is derived from an EMBL/GenBank/DDBJ whole genome shotgun (WGS) entry which is preliminary data.</text>
</comment>
<dbReference type="SUPFAM" id="SSF100966">
    <property type="entry name" value="Translation initiation factor 2 beta, aIF2beta, N-terminal domain"/>
    <property type="match status" value="1"/>
</dbReference>
<dbReference type="SMART" id="SM00653">
    <property type="entry name" value="eIF2B_5"/>
    <property type="match status" value="1"/>
</dbReference>
<dbReference type="Proteomes" id="UP001428341">
    <property type="component" value="Unassembled WGS sequence"/>
</dbReference>
<feature type="domain" description="Translation initiation factor IF2/IF5" evidence="1">
    <location>
        <begin position="51"/>
        <end position="146"/>
    </location>
</feature>
<dbReference type="InterPro" id="IPR002735">
    <property type="entry name" value="Transl_init_fac_IF2/IF5_dom"/>
</dbReference>
<dbReference type="GO" id="GO:0031369">
    <property type="term" value="F:translation initiation factor binding"/>
    <property type="evidence" value="ECO:0007669"/>
    <property type="project" value="TreeGrafter"/>
</dbReference>
<dbReference type="GO" id="GO:0003743">
    <property type="term" value="F:translation initiation factor activity"/>
    <property type="evidence" value="ECO:0007669"/>
    <property type="project" value="InterPro"/>
</dbReference>
<dbReference type="InterPro" id="IPR016189">
    <property type="entry name" value="Transl_init_fac_IF2/IF5_N"/>
</dbReference>
<proteinExistence type="predicted"/>
<dbReference type="PANTHER" id="PTHR23001:SF3">
    <property type="entry name" value="EUKARYOTIC TRANSLATION INITIATION FACTOR 2 SUBUNIT 2"/>
    <property type="match status" value="1"/>
</dbReference>
<dbReference type="GO" id="GO:0005850">
    <property type="term" value="C:eukaryotic translation initiation factor 2 complex"/>
    <property type="evidence" value="ECO:0007669"/>
    <property type="project" value="TreeGrafter"/>
</dbReference>
<name>A0AAP0LVY8_9ROSI</name>
<protein>
    <recommendedName>
        <fullName evidence="1">Translation initiation factor IF2/IF5 domain-containing protein</fullName>
    </recommendedName>
</protein>